<evidence type="ECO:0000313" key="2">
    <source>
        <dbReference type="Proteomes" id="UP000688947"/>
    </source>
</evidence>
<dbReference type="PANTHER" id="PTHR40866:SF1">
    <property type="entry name" value="BED-TYPE DOMAIN-CONTAINING PROTEIN"/>
    <property type="match status" value="1"/>
</dbReference>
<dbReference type="OrthoDB" id="10329606at2759"/>
<protein>
    <submittedName>
        <fullName evidence="1">Uncharacterized protein</fullName>
    </submittedName>
</protein>
<reference evidence="1" key="1">
    <citation type="submission" date="2021-01" db="EMBL/GenBank/DDBJ databases">
        <title>Phytophthora aleatoria, a newly-described species from Pinus radiata is distinct from Phytophthora cactorum isolates based on comparative genomics.</title>
        <authorList>
            <person name="Mcdougal R."/>
            <person name="Panda P."/>
            <person name="Williams N."/>
            <person name="Studholme D.J."/>
        </authorList>
    </citation>
    <scope>NUCLEOTIDE SEQUENCE</scope>
    <source>
        <strain evidence="1">NZFS 3830</strain>
    </source>
</reference>
<dbReference type="AlphaFoldDB" id="A0A8T1UW78"/>
<accession>A0A8T1UW78</accession>
<name>A0A8T1UW78_9STRA</name>
<sequence>MVLSLRRLAARCSRRLRSLSNVPRRIRRGHACVSSLSLWHSPEASPSKRALEVDVSRSKRAPQLRTPHTCCYNRREGSIVNYVHRSFLNLFSWLEGMLKNNLPLSFCENEAARRPICVKMLISGMATLTCAVKRIIGTELPDRFGLILDGRPLLCRTPLLNDDEEDFSARGHMEFLAIMLPRYFGKRLEQCCFL</sequence>
<proteinExistence type="predicted"/>
<gene>
    <name evidence="1" type="ORF">JG687_00002840</name>
</gene>
<evidence type="ECO:0000313" key="1">
    <source>
        <dbReference type="EMBL" id="KAG6970103.1"/>
    </source>
</evidence>
<dbReference type="PANTHER" id="PTHR40866">
    <property type="entry name" value="BED-TYPE DOMAIN-CONTAINING PROTEIN"/>
    <property type="match status" value="1"/>
</dbReference>
<dbReference type="Proteomes" id="UP000688947">
    <property type="component" value="Unassembled WGS sequence"/>
</dbReference>
<comment type="caution">
    <text evidence="1">The sequence shown here is derived from an EMBL/GenBank/DDBJ whole genome shotgun (WGS) entry which is preliminary data.</text>
</comment>
<dbReference type="EMBL" id="JAENGZ010000081">
    <property type="protein sequence ID" value="KAG6970103.1"/>
    <property type="molecule type" value="Genomic_DNA"/>
</dbReference>
<organism evidence="1 2">
    <name type="scientific">Phytophthora cactorum</name>
    <dbReference type="NCBI Taxonomy" id="29920"/>
    <lineage>
        <taxon>Eukaryota</taxon>
        <taxon>Sar</taxon>
        <taxon>Stramenopiles</taxon>
        <taxon>Oomycota</taxon>
        <taxon>Peronosporomycetes</taxon>
        <taxon>Peronosporales</taxon>
        <taxon>Peronosporaceae</taxon>
        <taxon>Phytophthora</taxon>
    </lineage>
</organism>
<dbReference type="VEuPathDB" id="FungiDB:PC110_g3044"/>
<feature type="non-terminal residue" evidence="1">
    <location>
        <position position="194"/>
    </location>
</feature>